<name>A0A8S9MSJ1_BRACR</name>
<gene>
    <name evidence="2" type="ORF">F2Q69_00053710</name>
</gene>
<feature type="compositionally biased region" description="Basic and acidic residues" evidence="1">
    <location>
        <begin position="306"/>
        <end position="324"/>
    </location>
</feature>
<dbReference type="EMBL" id="QGKX02002183">
    <property type="protein sequence ID" value="KAF3484509.1"/>
    <property type="molecule type" value="Genomic_DNA"/>
</dbReference>
<organism evidence="2 3">
    <name type="scientific">Brassica cretica</name>
    <name type="common">Mustard</name>
    <dbReference type="NCBI Taxonomy" id="69181"/>
    <lineage>
        <taxon>Eukaryota</taxon>
        <taxon>Viridiplantae</taxon>
        <taxon>Streptophyta</taxon>
        <taxon>Embryophyta</taxon>
        <taxon>Tracheophyta</taxon>
        <taxon>Spermatophyta</taxon>
        <taxon>Magnoliopsida</taxon>
        <taxon>eudicotyledons</taxon>
        <taxon>Gunneridae</taxon>
        <taxon>Pentapetalae</taxon>
        <taxon>rosids</taxon>
        <taxon>malvids</taxon>
        <taxon>Brassicales</taxon>
        <taxon>Brassicaceae</taxon>
        <taxon>Brassiceae</taxon>
        <taxon>Brassica</taxon>
    </lineage>
</organism>
<evidence type="ECO:0000256" key="1">
    <source>
        <dbReference type="SAM" id="MobiDB-lite"/>
    </source>
</evidence>
<sequence>MGRVRALTHSSIPSAIYAKSWSRRSFGFRTVDKVLTLLLVVTSHVMRMCSLFEIFSVVVRSIGAISPQDEFVHLSNIIDLELILTWERQRSPKNKQVAVDENDGIVAGVPDWRQGFFPGSGSVRRIVEVYGSVAIIHRGLHMMDEALRVSDLEVCTACVRAEQAEKEDARLKSKAEARSLYHRSTQFAVDFEELKNAQKNFGDHRSKLSHLEFLTVSSRTPPLPVTPAHQEKEFEIVESYDPFHAPPPGKYNPRPEKQKLSRYTFDPKRRISCSCLHRSLLLSLQSKLMVLHQMNRAPRKATTASKKKDIYIDSGLGREEESKG</sequence>
<evidence type="ECO:0000313" key="2">
    <source>
        <dbReference type="EMBL" id="KAF3484509.1"/>
    </source>
</evidence>
<reference evidence="2" key="1">
    <citation type="submission" date="2019-12" db="EMBL/GenBank/DDBJ databases">
        <title>Genome sequencing and annotation of Brassica cretica.</title>
        <authorList>
            <person name="Studholme D.J."/>
            <person name="Sarris P."/>
        </authorList>
    </citation>
    <scope>NUCLEOTIDE SEQUENCE</scope>
    <source>
        <strain evidence="2">PFS-109/04</strain>
        <tissue evidence="2">Leaf</tissue>
    </source>
</reference>
<dbReference type="Proteomes" id="UP000712600">
    <property type="component" value="Unassembled WGS sequence"/>
</dbReference>
<feature type="region of interest" description="Disordered" evidence="1">
    <location>
        <begin position="298"/>
        <end position="324"/>
    </location>
</feature>
<dbReference type="AlphaFoldDB" id="A0A8S9MSJ1"/>
<proteinExistence type="predicted"/>
<evidence type="ECO:0000313" key="3">
    <source>
        <dbReference type="Proteomes" id="UP000712600"/>
    </source>
</evidence>
<comment type="caution">
    <text evidence="2">The sequence shown here is derived from an EMBL/GenBank/DDBJ whole genome shotgun (WGS) entry which is preliminary data.</text>
</comment>
<accession>A0A8S9MSJ1</accession>
<protein>
    <submittedName>
        <fullName evidence="2">Uncharacterized protein</fullName>
    </submittedName>
</protein>